<dbReference type="Gene3D" id="2.40.50.100">
    <property type="match status" value="1"/>
</dbReference>
<keyword evidence="4" id="KW-1185">Reference proteome</keyword>
<dbReference type="SUPFAM" id="SSF51230">
    <property type="entry name" value="Single hybrid motif"/>
    <property type="match status" value="1"/>
</dbReference>
<name>A0ABQ3UN59_9CHLR</name>
<dbReference type="Pfam" id="PF00364">
    <property type="entry name" value="Biotin_lipoyl"/>
    <property type="match status" value="1"/>
</dbReference>
<evidence type="ECO:0000256" key="1">
    <source>
        <dbReference type="ARBA" id="ARBA00023267"/>
    </source>
</evidence>
<dbReference type="PROSITE" id="PS50968">
    <property type="entry name" value="BIOTINYL_LIPOYL"/>
    <property type="match status" value="1"/>
</dbReference>
<dbReference type="RefSeq" id="WP_201370868.1">
    <property type="nucleotide sequence ID" value="NZ_BNJG01000001.1"/>
</dbReference>
<gene>
    <name evidence="3" type="ORF">KSB_25950</name>
</gene>
<dbReference type="InterPro" id="IPR050709">
    <property type="entry name" value="Biotin_Carboxyl_Carrier/Decarb"/>
</dbReference>
<reference evidence="3 4" key="1">
    <citation type="journal article" date="2021" name="Int. J. Syst. Evol. Microbiol.">
        <title>Reticulibacter mediterranei gen. nov., sp. nov., within the new family Reticulibacteraceae fam. nov., and Ktedonospora formicarum gen. nov., sp. nov., Ktedonobacter robiniae sp. nov., Dictyobacter formicarum sp. nov. and Dictyobacter arantiisoli sp. nov., belonging to the class Ktedonobacteria.</title>
        <authorList>
            <person name="Yabe S."/>
            <person name="Zheng Y."/>
            <person name="Wang C.M."/>
            <person name="Sakai Y."/>
            <person name="Abe K."/>
            <person name="Yokota A."/>
            <person name="Donadio S."/>
            <person name="Cavaletti L."/>
            <person name="Monciardini P."/>
        </authorList>
    </citation>
    <scope>NUCLEOTIDE SEQUENCE [LARGE SCALE GENOMIC DNA]</scope>
    <source>
        <strain evidence="3 4">SOSP1-30</strain>
    </source>
</reference>
<evidence type="ECO:0000313" key="3">
    <source>
        <dbReference type="EMBL" id="GHO54120.1"/>
    </source>
</evidence>
<comment type="caution">
    <text evidence="3">The sequence shown here is derived from an EMBL/GenBank/DDBJ whole genome shotgun (WGS) entry which is preliminary data.</text>
</comment>
<keyword evidence="1" id="KW-0092">Biotin</keyword>
<dbReference type="EMBL" id="BNJG01000001">
    <property type="protein sequence ID" value="GHO54120.1"/>
    <property type="molecule type" value="Genomic_DNA"/>
</dbReference>
<sequence length="192" mass="20585">MTYIATSQASKETYRVTTGDNGASQSIQLEEATFPIDWRQVATLANESQSSGGSGGHFSLILAGRSYDIFARRITRADQRDSETYEIHIAGQRFEIKVEDERTRLLSSLVKGSAVSGMASVAAPMPGLVVGVPIEPGATVQEGETVVILEAMKMENDLNAPISGTIQEVRVKKGQAVDQGEVLIIIAGEQES</sequence>
<dbReference type="PROSITE" id="PS00188">
    <property type="entry name" value="BIOTIN"/>
    <property type="match status" value="1"/>
</dbReference>
<dbReference type="InterPro" id="IPR001882">
    <property type="entry name" value="Biotin_BS"/>
</dbReference>
<protein>
    <recommendedName>
        <fullName evidence="2">Lipoyl-binding domain-containing protein</fullName>
    </recommendedName>
</protein>
<dbReference type="PANTHER" id="PTHR45266:SF3">
    <property type="entry name" value="OXALOACETATE DECARBOXYLASE ALPHA CHAIN"/>
    <property type="match status" value="1"/>
</dbReference>
<dbReference type="Proteomes" id="UP000654345">
    <property type="component" value="Unassembled WGS sequence"/>
</dbReference>
<evidence type="ECO:0000259" key="2">
    <source>
        <dbReference type="PROSITE" id="PS50968"/>
    </source>
</evidence>
<dbReference type="CDD" id="cd06850">
    <property type="entry name" value="biotinyl_domain"/>
    <property type="match status" value="1"/>
</dbReference>
<accession>A0ABQ3UN59</accession>
<organism evidence="3 4">
    <name type="scientific">Ktedonobacter robiniae</name>
    <dbReference type="NCBI Taxonomy" id="2778365"/>
    <lineage>
        <taxon>Bacteria</taxon>
        <taxon>Bacillati</taxon>
        <taxon>Chloroflexota</taxon>
        <taxon>Ktedonobacteria</taxon>
        <taxon>Ktedonobacterales</taxon>
        <taxon>Ktedonobacteraceae</taxon>
        <taxon>Ktedonobacter</taxon>
    </lineage>
</organism>
<dbReference type="InterPro" id="IPR000089">
    <property type="entry name" value="Biotin_lipoyl"/>
</dbReference>
<evidence type="ECO:0000313" key="4">
    <source>
        <dbReference type="Proteomes" id="UP000654345"/>
    </source>
</evidence>
<proteinExistence type="predicted"/>
<dbReference type="PANTHER" id="PTHR45266">
    <property type="entry name" value="OXALOACETATE DECARBOXYLASE ALPHA CHAIN"/>
    <property type="match status" value="1"/>
</dbReference>
<feature type="domain" description="Lipoyl-binding" evidence="2">
    <location>
        <begin position="113"/>
        <end position="187"/>
    </location>
</feature>
<dbReference type="InterPro" id="IPR011053">
    <property type="entry name" value="Single_hybrid_motif"/>
</dbReference>